<protein>
    <submittedName>
        <fullName evidence="9">Peptide ABC transporter permease</fullName>
    </submittedName>
</protein>
<dbReference type="Pfam" id="PF00528">
    <property type="entry name" value="BPD_transp_1"/>
    <property type="match status" value="1"/>
</dbReference>
<evidence type="ECO:0000256" key="1">
    <source>
        <dbReference type="ARBA" id="ARBA00004651"/>
    </source>
</evidence>
<dbReference type="CDD" id="cd06261">
    <property type="entry name" value="TM_PBP2"/>
    <property type="match status" value="1"/>
</dbReference>
<feature type="transmembrane region" description="Helical" evidence="7">
    <location>
        <begin position="218"/>
        <end position="239"/>
    </location>
</feature>
<dbReference type="PANTHER" id="PTHR43386">
    <property type="entry name" value="OLIGOPEPTIDE TRANSPORT SYSTEM PERMEASE PROTEIN APPC"/>
    <property type="match status" value="1"/>
</dbReference>
<reference evidence="9 10" key="1">
    <citation type="submission" date="2017-11" db="EMBL/GenBank/DDBJ databases">
        <title>Evolution of Phototrophy in the Chloroflexi Phylum Driven by Horizontal Gene Transfer.</title>
        <authorList>
            <person name="Ward L.M."/>
            <person name="Hemp J."/>
            <person name="Shih P.M."/>
            <person name="Mcglynn S.E."/>
            <person name="Fischer W."/>
        </authorList>
    </citation>
    <scope>NUCLEOTIDE SEQUENCE [LARGE SCALE GENOMIC DNA]</scope>
    <source>
        <strain evidence="9">CP2_2F</strain>
    </source>
</reference>
<dbReference type="SUPFAM" id="SSF161098">
    <property type="entry name" value="MetI-like"/>
    <property type="match status" value="1"/>
</dbReference>
<dbReference type="PROSITE" id="PS50928">
    <property type="entry name" value="ABC_TM1"/>
    <property type="match status" value="1"/>
</dbReference>
<dbReference type="EMBL" id="PGTK01000009">
    <property type="protein sequence ID" value="PJF30509.1"/>
    <property type="molecule type" value="Genomic_DNA"/>
</dbReference>
<keyword evidence="5 7" id="KW-1133">Transmembrane helix</keyword>
<feature type="domain" description="ABC transmembrane type-1" evidence="8">
    <location>
        <begin position="91"/>
        <end position="294"/>
    </location>
</feature>
<evidence type="ECO:0000256" key="4">
    <source>
        <dbReference type="ARBA" id="ARBA00022692"/>
    </source>
</evidence>
<accession>A0A2M8NYZ8</accession>
<evidence type="ECO:0000256" key="7">
    <source>
        <dbReference type="RuleBase" id="RU363032"/>
    </source>
</evidence>
<dbReference type="PANTHER" id="PTHR43386:SF23">
    <property type="entry name" value="ABC TRANSPORTER"/>
    <property type="match status" value="1"/>
</dbReference>
<feature type="transmembrane region" description="Helical" evidence="7">
    <location>
        <begin position="167"/>
        <end position="187"/>
    </location>
</feature>
<proteinExistence type="inferred from homology"/>
<evidence type="ECO:0000256" key="6">
    <source>
        <dbReference type="ARBA" id="ARBA00023136"/>
    </source>
</evidence>
<sequence>MKAEALSLQAAVPPRDENRAWRRFRKHRMAMVGLILLIGLILFVVIGSALIPYERATVPNVRNRLQAPSERALFGTDQLGQDVLARAIYGGQLSLLIGTSAMLLSILIGTLIGAIAGYYGGVVDNLLMRFTEAVMTIPRLFLLLVLAKYFGGRMPSLPFFGRELSGGVLVVVIVIGITSWTSLARIVRAQILSLKNMEFVTAAESLGVPRRRILWRHLLPNTLASIIVSATLGIAGAILSESYVSFLGLGVDAKTPTWGNMMQMGYRYISTAPWMWIFPGVLIVISVLCINFIGDGLRDALDPRSQKG</sequence>
<evidence type="ECO:0000259" key="8">
    <source>
        <dbReference type="PROSITE" id="PS50928"/>
    </source>
</evidence>
<keyword evidence="4 7" id="KW-0812">Transmembrane</keyword>
<evidence type="ECO:0000256" key="2">
    <source>
        <dbReference type="ARBA" id="ARBA00022448"/>
    </source>
</evidence>
<dbReference type="AlphaFoldDB" id="A0A2M8NYZ8"/>
<comment type="caution">
    <text evidence="9">The sequence shown here is derived from an EMBL/GenBank/DDBJ whole genome shotgun (WGS) entry which is preliminary data.</text>
</comment>
<dbReference type="Gene3D" id="1.10.3720.10">
    <property type="entry name" value="MetI-like"/>
    <property type="match status" value="1"/>
</dbReference>
<feature type="transmembrane region" description="Helical" evidence="7">
    <location>
        <begin position="29"/>
        <end position="51"/>
    </location>
</feature>
<organism evidence="9 10">
    <name type="scientific">Candidatus Thermofonsia Clade 1 bacterium</name>
    <dbReference type="NCBI Taxonomy" id="2364210"/>
    <lineage>
        <taxon>Bacteria</taxon>
        <taxon>Bacillati</taxon>
        <taxon>Chloroflexota</taxon>
        <taxon>Candidatus Thermofontia</taxon>
        <taxon>Candidatus Thermofonsia Clade 1</taxon>
    </lineage>
</organism>
<keyword evidence="6 7" id="KW-0472">Membrane</keyword>
<evidence type="ECO:0000256" key="3">
    <source>
        <dbReference type="ARBA" id="ARBA00022475"/>
    </source>
</evidence>
<evidence type="ECO:0000313" key="10">
    <source>
        <dbReference type="Proteomes" id="UP000228921"/>
    </source>
</evidence>
<dbReference type="Proteomes" id="UP000228921">
    <property type="component" value="Unassembled WGS sequence"/>
</dbReference>
<keyword evidence="2 7" id="KW-0813">Transport</keyword>
<dbReference type="Pfam" id="PF12911">
    <property type="entry name" value="OppC_N"/>
    <property type="match status" value="1"/>
</dbReference>
<feature type="transmembrane region" description="Helical" evidence="7">
    <location>
        <begin position="126"/>
        <end position="147"/>
    </location>
</feature>
<dbReference type="GO" id="GO:0005886">
    <property type="term" value="C:plasma membrane"/>
    <property type="evidence" value="ECO:0007669"/>
    <property type="project" value="UniProtKB-SubCell"/>
</dbReference>
<comment type="subcellular location">
    <subcellularLocation>
        <location evidence="1 7">Cell membrane</location>
        <topology evidence="1 7">Multi-pass membrane protein</topology>
    </subcellularLocation>
</comment>
<dbReference type="InterPro" id="IPR050366">
    <property type="entry name" value="BP-dependent_transpt_permease"/>
</dbReference>
<evidence type="ECO:0000313" key="9">
    <source>
        <dbReference type="EMBL" id="PJF30509.1"/>
    </source>
</evidence>
<gene>
    <name evidence="9" type="ORF">CUN51_07605</name>
</gene>
<dbReference type="InterPro" id="IPR035906">
    <property type="entry name" value="MetI-like_sf"/>
</dbReference>
<comment type="similarity">
    <text evidence="7">Belongs to the binding-protein-dependent transport system permease family.</text>
</comment>
<feature type="transmembrane region" description="Helical" evidence="7">
    <location>
        <begin position="93"/>
        <end position="119"/>
    </location>
</feature>
<feature type="transmembrane region" description="Helical" evidence="7">
    <location>
        <begin position="274"/>
        <end position="294"/>
    </location>
</feature>
<dbReference type="InterPro" id="IPR025966">
    <property type="entry name" value="OppC_N"/>
</dbReference>
<name>A0A2M8NYZ8_9CHLR</name>
<dbReference type="GO" id="GO:0055085">
    <property type="term" value="P:transmembrane transport"/>
    <property type="evidence" value="ECO:0007669"/>
    <property type="project" value="InterPro"/>
</dbReference>
<keyword evidence="3" id="KW-1003">Cell membrane</keyword>
<evidence type="ECO:0000256" key="5">
    <source>
        <dbReference type="ARBA" id="ARBA00022989"/>
    </source>
</evidence>
<dbReference type="InterPro" id="IPR000515">
    <property type="entry name" value="MetI-like"/>
</dbReference>